<keyword evidence="3" id="KW-1185">Reference proteome</keyword>
<dbReference type="Proteomes" id="UP001239909">
    <property type="component" value="Unassembled WGS sequence"/>
</dbReference>
<keyword evidence="1" id="KW-0732">Signal</keyword>
<proteinExistence type="predicted"/>
<dbReference type="EMBL" id="BSYI01000046">
    <property type="protein sequence ID" value="GMG84906.1"/>
    <property type="molecule type" value="Genomic_DNA"/>
</dbReference>
<sequence>MQSPASATPRAAMPAAALIAGLVAAAALAALPAQAFVIDPRTYGPCLGAARCSIGPAVLSAMPEGASFAQQIDAARGNVRGLGIAHDPGNGFNEAELQGPVGEGAEQRGGEGIRIDFAVPQRIGSVILAHLFHPGSVAGDATERAIIRGYSGETALGTISVSSREDGSIAASGPLEQAQLVSAEAGVIYLKHPFPGAALTRIEFTAAAVAAGDTSDYSLARIDGARLPAQ</sequence>
<protein>
    <submittedName>
        <fullName evidence="2">Uncharacterized protein</fullName>
    </submittedName>
</protein>
<evidence type="ECO:0000313" key="3">
    <source>
        <dbReference type="Proteomes" id="UP001239909"/>
    </source>
</evidence>
<name>A0ABQ6LSA6_9RHOB</name>
<organism evidence="2 3">
    <name type="scientific">Paralimibaculum aggregatum</name>
    <dbReference type="NCBI Taxonomy" id="3036245"/>
    <lineage>
        <taxon>Bacteria</taxon>
        <taxon>Pseudomonadati</taxon>
        <taxon>Pseudomonadota</taxon>
        <taxon>Alphaproteobacteria</taxon>
        <taxon>Rhodobacterales</taxon>
        <taxon>Paracoccaceae</taxon>
        <taxon>Paralimibaculum</taxon>
    </lineage>
</organism>
<dbReference type="RefSeq" id="WP_285674080.1">
    <property type="nucleotide sequence ID" value="NZ_BSYI01000046.1"/>
</dbReference>
<feature type="signal peptide" evidence="1">
    <location>
        <begin position="1"/>
        <end position="35"/>
    </location>
</feature>
<evidence type="ECO:0000313" key="2">
    <source>
        <dbReference type="EMBL" id="GMG84906.1"/>
    </source>
</evidence>
<comment type="caution">
    <text evidence="2">The sequence shown here is derived from an EMBL/GenBank/DDBJ whole genome shotgun (WGS) entry which is preliminary data.</text>
</comment>
<feature type="chain" id="PRO_5047125900" evidence="1">
    <location>
        <begin position="36"/>
        <end position="230"/>
    </location>
</feature>
<reference evidence="2 3" key="1">
    <citation type="submission" date="2023-04" db="EMBL/GenBank/DDBJ databases">
        <title>Marinoamorphus aggregata gen. nov., sp. Nov., isolate from tissue of brittle star Ophioplocus japonicus.</title>
        <authorList>
            <person name="Kawano K."/>
            <person name="Sawayama S."/>
            <person name="Nakagawa S."/>
        </authorList>
    </citation>
    <scope>NUCLEOTIDE SEQUENCE [LARGE SCALE GENOMIC DNA]</scope>
    <source>
        <strain evidence="2 3">NKW23</strain>
    </source>
</reference>
<gene>
    <name evidence="2" type="ORF">LNKW23_41220</name>
</gene>
<accession>A0ABQ6LSA6</accession>
<evidence type="ECO:0000256" key="1">
    <source>
        <dbReference type="SAM" id="SignalP"/>
    </source>
</evidence>